<organism evidence="3 4">
    <name type="scientific">Streptomyces polyrhachis</name>
    <dbReference type="NCBI Taxonomy" id="1282885"/>
    <lineage>
        <taxon>Bacteria</taxon>
        <taxon>Bacillati</taxon>
        <taxon>Actinomycetota</taxon>
        <taxon>Actinomycetes</taxon>
        <taxon>Kitasatosporales</taxon>
        <taxon>Streptomycetaceae</taxon>
        <taxon>Streptomyces</taxon>
    </lineage>
</organism>
<evidence type="ECO:0000313" key="4">
    <source>
        <dbReference type="Proteomes" id="UP001596413"/>
    </source>
</evidence>
<name>A0ABW2GCY0_9ACTN</name>
<gene>
    <name evidence="3" type="ORF">ACFQLX_10870</name>
</gene>
<dbReference type="EMBL" id="JBHSZO010000014">
    <property type="protein sequence ID" value="MFC7218665.1"/>
    <property type="molecule type" value="Genomic_DNA"/>
</dbReference>
<proteinExistence type="predicted"/>
<feature type="region of interest" description="Disordered" evidence="1">
    <location>
        <begin position="1"/>
        <end position="29"/>
    </location>
</feature>
<keyword evidence="2" id="KW-0812">Transmembrane</keyword>
<evidence type="ECO:0000256" key="2">
    <source>
        <dbReference type="SAM" id="Phobius"/>
    </source>
</evidence>
<feature type="transmembrane region" description="Helical" evidence="2">
    <location>
        <begin position="35"/>
        <end position="56"/>
    </location>
</feature>
<sequence length="267" mass="28553">MTTDDPTPPAEETAPGAPADEVAPAGPRRRPLRRLLPAVATLVVLGVTGAGVAYTADRVGKADKTSPTAYWQGMADTKQQSPKEGAQHRSLGKLLLPMPTSYTPGPDIEQFGNDVELTGKQAVALMKQSAHGLPGPLRRSMNRILEKRKIEGQAMRSYSASVDDLVVEIQLTQMAKKAAKDSAAFQKELVGILDSLRRGPKVKGYKDAVCFLAPKDAWKEQDVMTCTAAKGSVLVSVTAYGPRTMDQKAVAGLLKDQLDRITDGESA</sequence>
<keyword evidence="4" id="KW-1185">Reference proteome</keyword>
<keyword evidence="2" id="KW-0472">Membrane</keyword>
<feature type="compositionally biased region" description="Low complexity" evidence="1">
    <location>
        <begin position="1"/>
        <end position="26"/>
    </location>
</feature>
<accession>A0ABW2GCY0</accession>
<reference evidence="4" key="1">
    <citation type="journal article" date="2019" name="Int. J. Syst. Evol. Microbiol.">
        <title>The Global Catalogue of Microorganisms (GCM) 10K type strain sequencing project: providing services to taxonomists for standard genome sequencing and annotation.</title>
        <authorList>
            <consortium name="The Broad Institute Genomics Platform"/>
            <consortium name="The Broad Institute Genome Sequencing Center for Infectious Disease"/>
            <person name="Wu L."/>
            <person name="Ma J."/>
        </authorList>
    </citation>
    <scope>NUCLEOTIDE SEQUENCE [LARGE SCALE GENOMIC DNA]</scope>
    <source>
        <strain evidence="4">CGMCC 1.13681</strain>
    </source>
</reference>
<evidence type="ECO:0000313" key="3">
    <source>
        <dbReference type="EMBL" id="MFC7218665.1"/>
    </source>
</evidence>
<evidence type="ECO:0000256" key="1">
    <source>
        <dbReference type="SAM" id="MobiDB-lite"/>
    </source>
</evidence>
<protein>
    <recommendedName>
        <fullName evidence="5">Secreted protein</fullName>
    </recommendedName>
</protein>
<dbReference type="RefSeq" id="WP_386414082.1">
    <property type="nucleotide sequence ID" value="NZ_JBHSZO010000014.1"/>
</dbReference>
<dbReference type="Proteomes" id="UP001596413">
    <property type="component" value="Unassembled WGS sequence"/>
</dbReference>
<evidence type="ECO:0008006" key="5">
    <source>
        <dbReference type="Google" id="ProtNLM"/>
    </source>
</evidence>
<keyword evidence="2" id="KW-1133">Transmembrane helix</keyword>
<comment type="caution">
    <text evidence="3">The sequence shown here is derived from an EMBL/GenBank/DDBJ whole genome shotgun (WGS) entry which is preliminary data.</text>
</comment>